<evidence type="ECO:0000256" key="1">
    <source>
        <dbReference type="SAM" id="Phobius"/>
    </source>
</evidence>
<accession>A0AAW5HV00</accession>
<reference evidence="2 3" key="1">
    <citation type="submission" date="2021-01" db="EMBL/GenBank/DDBJ databases">
        <title>Identification and Characterization of Corynebacterium sp.</title>
        <authorList>
            <person name="Luo Q."/>
            <person name="Qu P."/>
            <person name="Chen Q."/>
        </authorList>
    </citation>
    <scope>NUCLEOTIDE SEQUENCE [LARGE SCALE GENOMIC DNA]</scope>
    <source>
        <strain evidence="2 3">MC-18</strain>
    </source>
</reference>
<evidence type="ECO:0000313" key="3">
    <source>
        <dbReference type="Proteomes" id="UP001205920"/>
    </source>
</evidence>
<keyword evidence="1" id="KW-1133">Transmembrane helix</keyword>
<dbReference type="RefSeq" id="WP_070361896.1">
    <property type="nucleotide sequence ID" value="NZ_JAEUWV010000008.1"/>
</dbReference>
<protein>
    <submittedName>
        <fullName evidence="2">DUF3180 domain-containing protein</fullName>
    </submittedName>
</protein>
<keyword evidence="3" id="KW-1185">Reference proteome</keyword>
<feature type="transmembrane region" description="Helical" evidence="1">
    <location>
        <begin position="77"/>
        <end position="99"/>
    </location>
</feature>
<comment type="caution">
    <text evidence="2">The sequence shown here is derived from an EMBL/GenBank/DDBJ whole genome shotgun (WGS) entry which is preliminary data.</text>
</comment>
<proteinExistence type="predicted"/>
<dbReference type="AlphaFoldDB" id="A0AAW5HV00"/>
<evidence type="ECO:0000313" key="2">
    <source>
        <dbReference type="EMBL" id="MCO6394672.1"/>
    </source>
</evidence>
<feature type="transmembrane region" description="Helical" evidence="1">
    <location>
        <begin position="36"/>
        <end position="56"/>
    </location>
</feature>
<sequence length="155" mass="16389">MKRTPLSGVIAVFGFCTAAAFIVVRRLFGLLESLNMVVPLSLWIVAAVCFYVAFMVHKRRDEGKVGLDRSQLNPMMAANFMLFGKACTWAGAVSGGLYAGCLLFVLPRMHVLMAAAQDVPPLVSGALGGVTLAVAGVVLERVCEVSPPSSGEQVS</sequence>
<dbReference type="Pfam" id="PF11377">
    <property type="entry name" value="DUF3180"/>
    <property type="match status" value="1"/>
</dbReference>
<gene>
    <name evidence="2" type="ORF">JMN37_06740</name>
</gene>
<keyword evidence="1" id="KW-0812">Transmembrane</keyword>
<dbReference type="Proteomes" id="UP001205920">
    <property type="component" value="Unassembled WGS sequence"/>
</dbReference>
<dbReference type="EMBL" id="JAEUWV010000008">
    <property type="protein sequence ID" value="MCO6394672.1"/>
    <property type="molecule type" value="Genomic_DNA"/>
</dbReference>
<keyword evidence="1" id="KW-0472">Membrane</keyword>
<dbReference type="InterPro" id="IPR021517">
    <property type="entry name" value="DUF3180"/>
</dbReference>
<organism evidence="2 3">
    <name type="scientific">Corynebacterium lipophilum</name>
    <dbReference type="NCBI Taxonomy" id="2804918"/>
    <lineage>
        <taxon>Bacteria</taxon>
        <taxon>Bacillati</taxon>
        <taxon>Actinomycetota</taxon>
        <taxon>Actinomycetes</taxon>
        <taxon>Mycobacteriales</taxon>
        <taxon>Corynebacteriaceae</taxon>
        <taxon>Corynebacterium</taxon>
    </lineage>
</organism>
<name>A0AAW5HV00_9CORY</name>